<dbReference type="RefSeq" id="XP_049181547.1">
    <property type="nucleotide sequence ID" value="XM_049322529.1"/>
</dbReference>
<feature type="region of interest" description="Disordered" evidence="4">
    <location>
        <begin position="1166"/>
        <end position="1195"/>
    </location>
</feature>
<feature type="region of interest" description="Disordered" evidence="4">
    <location>
        <begin position="552"/>
        <end position="773"/>
    </location>
</feature>
<evidence type="ECO:0000256" key="2">
    <source>
        <dbReference type="ARBA" id="ARBA00022553"/>
    </source>
</evidence>
<dbReference type="GO" id="GO:0005634">
    <property type="term" value="C:nucleus"/>
    <property type="evidence" value="ECO:0007669"/>
    <property type="project" value="UniProtKB-SubCell"/>
</dbReference>
<feature type="compositionally biased region" description="Acidic residues" evidence="4">
    <location>
        <begin position="985"/>
        <end position="1000"/>
    </location>
</feature>
<feature type="compositionally biased region" description="Acidic residues" evidence="4">
    <location>
        <begin position="705"/>
        <end position="728"/>
    </location>
</feature>
<name>A0AAI9SZC7_9ASCO</name>
<feature type="compositionally biased region" description="Basic and acidic residues" evidence="4">
    <location>
        <begin position="1176"/>
        <end position="1194"/>
    </location>
</feature>
<reference evidence="6" key="1">
    <citation type="journal article" date="2022" name="DNA Res.">
        <title>Genome analysis of five recently described species of the CUG-Ser clade uncovers Candida theae as a new hybrid lineage with pathogenic potential in the Candida parapsilosis species complex.</title>
        <authorList>
            <person name="Mixao V."/>
            <person name="Del Olmo V."/>
            <person name="Hegedusova E."/>
            <person name="Saus E."/>
            <person name="Pryszcz L."/>
            <person name="Cillingova A."/>
            <person name="Nosek J."/>
            <person name="Gabaldon T."/>
        </authorList>
    </citation>
    <scope>NUCLEOTIDE SEQUENCE</scope>
    <source>
        <strain evidence="6">CBS 10844</strain>
    </source>
</reference>
<comment type="subcellular location">
    <subcellularLocation>
        <location evidence="1">Nucleus</location>
    </subcellularLocation>
</comment>
<feature type="compositionally biased region" description="Polar residues" evidence="4">
    <location>
        <begin position="668"/>
        <end position="687"/>
    </location>
</feature>
<dbReference type="PANTHER" id="PTHR14396">
    <property type="entry name" value="CLASPIN"/>
    <property type="match status" value="1"/>
</dbReference>
<proteinExistence type="predicted"/>
<feature type="region of interest" description="Disordered" evidence="4">
    <location>
        <begin position="807"/>
        <end position="829"/>
    </location>
</feature>
<keyword evidence="7" id="KW-1185">Reference proteome</keyword>
<dbReference type="Proteomes" id="UP001202479">
    <property type="component" value="Unassembled WGS sequence"/>
</dbReference>
<feature type="domain" description="DNA replication checkpoint mediator MRC1" evidence="5">
    <location>
        <begin position="800"/>
        <end position="937"/>
    </location>
</feature>
<feature type="compositionally biased region" description="Acidic residues" evidence="4">
    <location>
        <begin position="89"/>
        <end position="131"/>
    </location>
</feature>
<feature type="compositionally biased region" description="Acidic residues" evidence="4">
    <location>
        <begin position="561"/>
        <end position="593"/>
    </location>
</feature>
<keyword evidence="2" id="KW-0597">Phosphoprotein</keyword>
<feature type="compositionally biased region" description="Polar residues" evidence="4">
    <location>
        <begin position="624"/>
        <end position="639"/>
    </location>
</feature>
<protein>
    <recommendedName>
        <fullName evidence="5">DNA replication checkpoint mediator MRC1 domain-containing protein</fullName>
    </recommendedName>
</protein>
<dbReference type="GO" id="GO:0033314">
    <property type="term" value="P:mitotic DNA replication checkpoint signaling"/>
    <property type="evidence" value="ECO:0007669"/>
    <property type="project" value="TreeGrafter"/>
</dbReference>
<dbReference type="PANTHER" id="PTHR14396:SF10">
    <property type="entry name" value="CLASPIN"/>
    <property type="match status" value="1"/>
</dbReference>
<keyword evidence="3" id="KW-0539">Nucleus</keyword>
<feature type="compositionally biased region" description="Acidic residues" evidence="4">
    <location>
        <begin position="950"/>
        <end position="963"/>
    </location>
</feature>
<organism evidence="6 7">
    <name type="scientific">Candida oxycetoniae</name>
    <dbReference type="NCBI Taxonomy" id="497107"/>
    <lineage>
        <taxon>Eukaryota</taxon>
        <taxon>Fungi</taxon>
        <taxon>Dikarya</taxon>
        <taxon>Ascomycota</taxon>
        <taxon>Saccharomycotina</taxon>
        <taxon>Pichiomycetes</taxon>
        <taxon>Debaryomycetaceae</taxon>
        <taxon>Candida/Lodderomyces clade</taxon>
        <taxon>Candida</taxon>
    </lineage>
</organism>
<dbReference type="AlphaFoldDB" id="A0AAI9SZC7"/>
<gene>
    <name evidence="6" type="ORF">KGF56_001409</name>
</gene>
<feature type="region of interest" description="Disordered" evidence="4">
    <location>
        <begin position="186"/>
        <end position="209"/>
    </location>
</feature>
<comment type="caution">
    <text evidence="6">The sequence shown here is derived from an EMBL/GenBank/DDBJ whole genome shotgun (WGS) entry which is preliminary data.</text>
</comment>
<feature type="compositionally biased region" description="Basic and acidic residues" evidence="4">
    <location>
        <begin position="964"/>
        <end position="980"/>
    </location>
</feature>
<evidence type="ECO:0000259" key="5">
    <source>
        <dbReference type="Pfam" id="PF09444"/>
    </source>
</evidence>
<evidence type="ECO:0000256" key="1">
    <source>
        <dbReference type="ARBA" id="ARBA00004123"/>
    </source>
</evidence>
<feature type="region of interest" description="Disordered" evidence="4">
    <location>
        <begin position="61"/>
        <end position="140"/>
    </location>
</feature>
<evidence type="ECO:0000313" key="7">
    <source>
        <dbReference type="Proteomes" id="UP001202479"/>
    </source>
</evidence>
<feature type="compositionally biased region" description="Low complexity" evidence="4">
    <location>
        <begin position="78"/>
        <end position="88"/>
    </location>
</feature>
<accession>A0AAI9SZC7</accession>
<dbReference type="GeneID" id="73379026"/>
<dbReference type="GO" id="GO:0007095">
    <property type="term" value="P:mitotic G2 DNA damage checkpoint signaling"/>
    <property type="evidence" value="ECO:0007669"/>
    <property type="project" value="TreeGrafter"/>
</dbReference>
<dbReference type="InterPro" id="IPR024146">
    <property type="entry name" value="Claspin"/>
</dbReference>
<feature type="region of interest" description="Disordered" evidence="4">
    <location>
        <begin position="238"/>
        <end position="270"/>
    </location>
</feature>
<feature type="compositionally biased region" description="Basic and acidic residues" evidence="4">
    <location>
        <begin position="1088"/>
        <end position="1097"/>
    </location>
</feature>
<feature type="region of interest" description="Disordered" evidence="4">
    <location>
        <begin position="1071"/>
        <end position="1105"/>
    </location>
</feature>
<feature type="compositionally biased region" description="Basic and acidic residues" evidence="4">
    <location>
        <begin position="747"/>
        <end position="764"/>
    </location>
</feature>
<feature type="region of interest" description="Disordered" evidence="4">
    <location>
        <begin position="310"/>
        <end position="361"/>
    </location>
</feature>
<evidence type="ECO:0000256" key="4">
    <source>
        <dbReference type="SAM" id="MobiDB-lite"/>
    </source>
</evidence>
<sequence length="1211" mass="138378">MDLLNEIEDQSNSYEFTVKAKQDESQSITQNVSLLGPTFHLTTTGPDLSILNRIKSRLQGEGKYQDDLAETQKIIPKSGDSGADSGADSGDDTGGDSGADDGADDGADSGADDGADDGGDTGADDGADSDSVEQIAPSFQFLPQLKVDESEYINAKIEKITSSNLEPTQVIPINKTLPNLFVSDDECQEENETPLLPQEENETPLLSNEERQSRIIALAEQKRQERLIREREALEQDVSKGTITDEENDLNNEANDTVVSSHMKSDGISSKELEKAQEFINIQKRKIDIRPAFESTQVFTKDRFLSAFSDDEEEEEKKKKMMHDYEDEEEVSSKVGGKSSSPRGRDYLKSSPTTSPVKDHQEENVYDLFQLKKHKTPTNPIATYINKLKQDLVHGGLTLDSDSDIEVGHSSSPIRNQFYKTQMTNRGNELDIIPELSKEKKLMIRQKYSKKKYQNCNQQRRGQGQGQGAKIPSYGNKQNNDFLKQLHKRNIHQLKVHKLNDPDYALREEFEKEEESMTSLLEREMERVRNIRKKEKLEERAKLALLRKKELRAKTKGDYSGSEEEEMQFDEVADSEVPESEQEEEEEEEEEDSDRNNHSPISQISYDQEVAKDNDQSQEEETSVIGQSNLHELFQNLQPRQEEDSFISTQHEVNAKMEPKLPQFEDLPQTQGTQQTQVDAITQVDSTTLDDFETQIINRGKHIDDEEEGDNDDDDEEEDNDDDDDDDVITPAQVSRGRRAMRNKLNQIKDEKVDQEHENEMNEKDEQEQEEALKQRLREYEQKLRIKELKLRKKRKEMERRGLKDIVEGEAEESEDEWKGLGGVDGEFSDVANSEDEKMIDNDFNIDLQDEAIKKKFMEDYKIKDQKELEKLLDDIKNHRLIKRVANNGLDIELSDEEDQLLAAYRKQKYQEQQSRLLKNKKLQTLSKNEKSKAFFATIQDKNEVIIIDSENEDDDDDDDEEKDKEGEIANPFGKEKGGEVENSNGDEGEDDEEDEEDEVKESIKKTVKIKQSFVQKQLSFLHKSVFDDDDELKYQKIQKLSNIQHGFSEDEDDLVDMNALKSRSSLNLGKVSRKRSIDDGDTDVDEDTQKDNDKCTSDGTCDNDDDVNDGFMPVFKKPSIVKSFKSFQEQQGITIKDGKQHFSGVTISKQYKVVSGSKASITFMSKKSNHLKNGNPEEKRNSKQRQIERDLNNFKRNSTSSAVFSTSGFI</sequence>
<feature type="region of interest" description="Disordered" evidence="4">
    <location>
        <begin position="947"/>
        <end position="1003"/>
    </location>
</feature>
<dbReference type="Pfam" id="PF09444">
    <property type="entry name" value="MRC1"/>
    <property type="match status" value="1"/>
</dbReference>
<evidence type="ECO:0000313" key="6">
    <source>
        <dbReference type="EMBL" id="KAI3405802.2"/>
    </source>
</evidence>
<dbReference type="InterPro" id="IPR018564">
    <property type="entry name" value="Repl_chkpnt_MRC1_dom"/>
</dbReference>
<dbReference type="EMBL" id="JAHUZD010000027">
    <property type="protein sequence ID" value="KAI3405802.2"/>
    <property type="molecule type" value="Genomic_DNA"/>
</dbReference>
<evidence type="ECO:0000256" key="3">
    <source>
        <dbReference type="ARBA" id="ARBA00023242"/>
    </source>
</evidence>
<feature type="region of interest" description="Disordered" evidence="4">
    <location>
        <begin position="450"/>
        <end position="472"/>
    </location>
</feature>
<dbReference type="GO" id="GO:0010997">
    <property type="term" value="F:anaphase-promoting complex binding"/>
    <property type="evidence" value="ECO:0007669"/>
    <property type="project" value="TreeGrafter"/>
</dbReference>